<name>A0A3S3SUB0_9SPHI</name>
<feature type="signal peptide" evidence="1">
    <location>
        <begin position="1"/>
        <end position="20"/>
    </location>
</feature>
<proteinExistence type="predicted"/>
<dbReference type="AlphaFoldDB" id="A0A3S3SUB0"/>
<accession>A0A3S3SUB0</accession>
<dbReference type="Proteomes" id="UP000284120">
    <property type="component" value="Unassembled WGS sequence"/>
</dbReference>
<dbReference type="RefSeq" id="WP_113647437.1">
    <property type="nucleotide sequence ID" value="NZ_QMHN01000003.1"/>
</dbReference>
<keyword evidence="3" id="KW-1185">Reference proteome</keyword>
<comment type="caution">
    <text evidence="2">The sequence shown here is derived from an EMBL/GenBank/DDBJ whole genome shotgun (WGS) entry which is preliminary data.</text>
</comment>
<dbReference type="OrthoDB" id="761077at2"/>
<evidence type="ECO:0000313" key="2">
    <source>
        <dbReference type="EMBL" id="RWU07530.1"/>
    </source>
</evidence>
<reference evidence="2 3" key="1">
    <citation type="submission" date="2018-06" db="EMBL/GenBank/DDBJ databases">
        <title>Pedobacter endophyticus sp. nov., an endophytic bacterium isolated from a leaf of Triticum aestivum.</title>
        <authorList>
            <person name="Zhang L."/>
        </authorList>
    </citation>
    <scope>NUCLEOTIDE SEQUENCE [LARGE SCALE GENOMIC DNA]</scope>
    <source>
        <strain evidence="2 3">CM134L-2</strain>
    </source>
</reference>
<sequence>MSLRCLTIALLCLIGSNVSAQIKLTSGQYTTQDGYYTVTINFTDKELTLIEPNRTSVYHKLEGNVFQFIHPTNKIDYRIEVTSPTTIQTFKPGANNSRYTLTLSGRDATASNDQFNTYFALAEKYKAKMLSDQKDAQLWSFCAAAAMARSSMNEEGFKEYAAKVASSIKLIAINKTKCPCEDAIPMDIWNGAK</sequence>
<protein>
    <recommendedName>
        <fullName evidence="4">DUF4369 domain-containing protein</fullName>
    </recommendedName>
</protein>
<feature type="chain" id="PRO_5018676196" description="DUF4369 domain-containing protein" evidence="1">
    <location>
        <begin position="21"/>
        <end position="193"/>
    </location>
</feature>
<organism evidence="2 3">
    <name type="scientific">Pedobacter chitinilyticus</name>
    <dbReference type="NCBI Taxonomy" id="2233776"/>
    <lineage>
        <taxon>Bacteria</taxon>
        <taxon>Pseudomonadati</taxon>
        <taxon>Bacteroidota</taxon>
        <taxon>Sphingobacteriia</taxon>
        <taxon>Sphingobacteriales</taxon>
        <taxon>Sphingobacteriaceae</taxon>
        <taxon>Pedobacter</taxon>
    </lineage>
</organism>
<keyword evidence="1" id="KW-0732">Signal</keyword>
<evidence type="ECO:0000313" key="3">
    <source>
        <dbReference type="Proteomes" id="UP000284120"/>
    </source>
</evidence>
<evidence type="ECO:0008006" key="4">
    <source>
        <dbReference type="Google" id="ProtNLM"/>
    </source>
</evidence>
<dbReference type="EMBL" id="SAYW01000003">
    <property type="protein sequence ID" value="RWU07530.1"/>
    <property type="molecule type" value="Genomic_DNA"/>
</dbReference>
<evidence type="ECO:0000256" key="1">
    <source>
        <dbReference type="SAM" id="SignalP"/>
    </source>
</evidence>
<gene>
    <name evidence="2" type="ORF">DPV69_11115</name>
</gene>